<dbReference type="Gene3D" id="3.90.220.20">
    <property type="entry name" value="DNA methylase specificity domains"/>
    <property type="match status" value="2"/>
</dbReference>
<feature type="domain" description="Type I restriction modification DNA specificity" evidence="5">
    <location>
        <begin position="34"/>
        <end position="174"/>
    </location>
</feature>
<dbReference type="InterPro" id="IPR044946">
    <property type="entry name" value="Restrct_endonuc_typeI_TRD_sf"/>
</dbReference>
<dbReference type="RefSeq" id="WP_055159163.1">
    <property type="nucleotide sequence ID" value="NZ_CYZO01000025.1"/>
</dbReference>
<proteinExistence type="inferred from homology"/>
<organism evidence="6 7">
    <name type="scientific">[Ruminococcus] torques</name>
    <dbReference type="NCBI Taxonomy" id="33039"/>
    <lineage>
        <taxon>Bacteria</taxon>
        <taxon>Bacillati</taxon>
        <taxon>Bacillota</taxon>
        <taxon>Clostridia</taxon>
        <taxon>Lachnospirales</taxon>
        <taxon>Lachnospiraceae</taxon>
        <taxon>Mediterraneibacter</taxon>
    </lineage>
</organism>
<sequence length="448" mass="51420">MILLQYDSDNLPYEKVGKNESVCIADEVPFEIPESWEWAKIETISMPIGNKNNQIQSKEVLPTGKIPVVSQGKDLIDGYCNDVSKKIDVLPLVMFGDHTRNVKYIDFEFVIGADGTKFHKILSCNSEYIYYWMLYAAETLRNRGYARHYTLLKECFIPLPPLQEQVRIVSKIKAILPLVEKYGCEESKRVSLDSAFPNLLKKSILQEAIQGKLVPQDPGDEPASVLLERIRAEKQELIAEGKIKKDKHESVIFRRDNSHYEKLDGIERCIDDEIPFDIPDSWAWTSVGEVCTNIQYGSSQKSSQTGKIAVLRMGNLQNGRIVLDKLVYTSDSKEIEKYPLEYNDLLFNRTNSKELVGKVAIYKSEIPAIYAGYLVRLHPVLIDSDYLNYVMQSQYYWIYCQNVRSDAIGQSNINAEKLKRFIFPLPPLQEQKRIVNQISCAMNKIKHL</sequence>
<feature type="domain" description="Type I restriction modification DNA specificity" evidence="5">
    <location>
        <begin position="280"/>
        <end position="439"/>
    </location>
</feature>
<dbReference type="SUPFAM" id="SSF116734">
    <property type="entry name" value="DNA methylase specificity domain"/>
    <property type="match status" value="2"/>
</dbReference>
<dbReference type="PANTHER" id="PTHR43140">
    <property type="entry name" value="TYPE-1 RESTRICTION ENZYME ECOKI SPECIFICITY PROTEIN"/>
    <property type="match status" value="1"/>
</dbReference>
<keyword evidence="3" id="KW-0238">DNA-binding</keyword>
<name>A0A174DEZ4_9FIRM</name>
<dbReference type="GO" id="GO:0009307">
    <property type="term" value="P:DNA restriction-modification system"/>
    <property type="evidence" value="ECO:0007669"/>
    <property type="project" value="UniProtKB-KW"/>
</dbReference>
<evidence type="ECO:0000256" key="4">
    <source>
        <dbReference type="ARBA" id="ARBA00038652"/>
    </source>
</evidence>
<dbReference type="CDD" id="cd17524">
    <property type="entry name" value="RMtype1_S_EcoUTORF5051P-TRD2-CR2_like"/>
    <property type="match status" value="1"/>
</dbReference>
<evidence type="ECO:0000256" key="1">
    <source>
        <dbReference type="ARBA" id="ARBA00010923"/>
    </source>
</evidence>
<evidence type="ECO:0000313" key="6">
    <source>
        <dbReference type="EMBL" id="CUO22590.1"/>
    </source>
</evidence>
<dbReference type="InterPro" id="IPR051212">
    <property type="entry name" value="Type-I_RE_S_subunit"/>
</dbReference>
<dbReference type="Proteomes" id="UP000095787">
    <property type="component" value="Unassembled WGS sequence"/>
</dbReference>
<comment type="similarity">
    <text evidence="1">Belongs to the type-I restriction system S methylase family.</text>
</comment>
<gene>
    <name evidence="6" type="ORF">ERS852456_01953</name>
</gene>
<keyword evidence="2" id="KW-0680">Restriction system</keyword>
<reference evidence="6 7" key="1">
    <citation type="submission" date="2015-09" db="EMBL/GenBank/DDBJ databases">
        <authorList>
            <consortium name="Pathogen Informatics"/>
        </authorList>
    </citation>
    <scope>NUCLEOTIDE SEQUENCE [LARGE SCALE GENOMIC DNA]</scope>
    <source>
        <strain evidence="6 7">2789STDY5834841</strain>
    </source>
</reference>
<comment type="subunit">
    <text evidence="4">The methyltransferase is composed of M and S polypeptides.</text>
</comment>
<evidence type="ECO:0000259" key="5">
    <source>
        <dbReference type="Pfam" id="PF01420"/>
    </source>
</evidence>
<evidence type="ECO:0000256" key="2">
    <source>
        <dbReference type="ARBA" id="ARBA00022747"/>
    </source>
</evidence>
<dbReference type="Pfam" id="PF01420">
    <property type="entry name" value="Methylase_S"/>
    <property type="match status" value="2"/>
</dbReference>
<dbReference type="InterPro" id="IPR000055">
    <property type="entry name" value="Restrct_endonuc_typeI_TRD"/>
</dbReference>
<accession>A0A174DEZ4</accession>
<dbReference type="EMBL" id="CYZO01000025">
    <property type="protein sequence ID" value="CUO22590.1"/>
    <property type="molecule type" value="Genomic_DNA"/>
</dbReference>
<dbReference type="GO" id="GO:0003677">
    <property type="term" value="F:DNA binding"/>
    <property type="evidence" value="ECO:0007669"/>
    <property type="project" value="UniProtKB-KW"/>
</dbReference>
<dbReference type="PANTHER" id="PTHR43140:SF1">
    <property type="entry name" value="TYPE I RESTRICTION ENZYME ECOKI SPECIFICITY SUBUNIT"/>
    <property type="match status" value="1"/>
</dbReference>
<dbReference type="AlphaFoldDB" id="A0A174DEZ4"/>
<evidence type="ECO:0000313" key="7">
    <source>
        <dbReference type="Proteomes" id="UP000095787"/>
    </source>
</evidence>
<evidence type="ECO:0000256" key="3">
    <source>
        <dbReference type="ARBA" id="ARBA00023125"/>
    </source>
</evidence>
<protein>
    <submittedName>
        <fullName evidence="6">EcoKI restriction-modification system protein HsdS</fullName>
    </submittedName>
</protein>